<evidence type="ECO:0000313" key="3">
    <source>
        <dbReference type="Proteomes" id="UP000217784"/>
    </source>
</evidence>
<name>A0A2A2H2U1_METBR</name>
<sequence>MRIIYINLSCMLSCILIYLLICMKKGDLYTIWDIGLTMILKYESTVGKADVKGKSSRVIIPREIVKMLGLEWGDKLIWNADIGDKGVNITVKAAKKEDEK</sequence>
<keyword evidence="1" id="KW-1133">Transmembrane helix</keyword>
<dbReference type="EMBL" id="LMVM01000037">
    <property type="protein sequence ID" value="PAV03708.1"/>
    <property type="molecule type" value="Genomic_DNA"/>
</dbReference>
<dbReference type="SUPFAM" id="SSF89447">
    <property type="entry name" value="AbrB/MazE/MraZ-like"/>
    <property type="match status" value="1"/>
</dbReference>
<proteinExistence type="predicted"/>
<keyword evidence="3" id="KW-1185">Reference proteome</keyword>
<gene>
    <name evidence="2" type="ORF">ASJ80_01715</name>
</gene>
<reference evidence="2 3" key="1">
    <citation type="journal article" date="2017" name="BMC Genomics">
        <title>Genomic analysis of methanogenic archaea reveals a shift towards energy conservation.</title>
        <authorList>
            <person name="Gilmore S.P."/>
            <person name="Henske J.K."/>
            <person name="Sexton J.A."/>
            <person name="Solomon K.V."/>
            <person name="Seppala S."/>
            <person name="Yoo J.I."/>
            <person name="Huyett L.M."/>
            <person name="Pressman A."/>
            <person name="Cogan J.Z."/>
            <person name="Kivenson V."/>
            <person name="Peng X."/>
            <person name="Tan Y."/>
            <person name="Valentine D.L."/>
            <person name="O'Malley M.A."/>
        </authorList>
    </citation>
    <scope>NUCLEOTIDE SEQUENCE [LARGE SCALE GENOMIC DNA]</scope>
    <source>
        <strain evidence="2 3">M.o.H.</strain>
    </source>
</reference>
<accession>A0A2A2H2U1</accession>
<evidence type="ECO:0000256" key="1">
    <source>
        <dbReference type="SAM" id="Phobius"/>
    </source>
</evidence>
<organism evidence="2 3">
    <name type="scientific">Methanobacterium bryantii</name>
    <dbReference type="NCBI Taxonomy" id="2161"/>
    <lineage>
        <taxon>Archaea</taxon>
        <taxon>Methanobacteriati</taxon>
        <taxon>Methanobacteriota</taxon>
        <taxon>Methanomada group</taxon>
        <taxon>Methanobacteria</taxon>
        <taxon>Methanobacteriales</taxon>
        <taxon>Methanobacteriaceae</taxon>
        <taxon>Methanobacterium</taxon>
    </lineage>
</organism>
<keyword evidence="1" id="KW-0472">Membrane</keyword>
<protein>
    <recommendedName>
        <fullName evidence="4">SpoVT-AbrB domain-containing protein</fullName>
    </recommendedName>
</protein>
<dbReference type="Proteomes" id="UP000217784">
    <property type="component" value="Unassembled WGS sequence"/>
</dbReference>
<dbReference type="InterPro" id="IPR037914">
    <property type="entry name" value="SpoVT-AbrB_sf"/>
</dbReference>
<feature type="transmembrane region" description="Helical" evidence="1">
    <location>
        <begin position="6"/>
        <end position="23"/>
    </location>
</feature>
<evidence type="ECO:0008006" key="4">
    <source>
        <dbReference type="Google" id="ProtNLM"/>
    </source>
</evidence>
<keyword evidence="1" id="KW-0812">Transmembrane</keyword>
<dbReference type="AlphaFoldDB" id="A0A2A2H2U1"/>
<comment type="caution">
    <text evidence="2">The sequence shown here is derived from an EMBL/GenBank/DDBJ whole genome shotgun (WGS) entry which is preliminary data.</text>
</comment>
<evidence type="ECO:0000313" key="2">
    <source>
        <dbReference type="EMBL" id="PAV03708.1"/>
    </source>
</evidence>